<reference evidence="3 4" key="1">
    <citation type="submission" date="2020-10" db="EMBL/GenBank/DDBJ databases">
        <title>The genome sequence of Chitinilyticum litopenaei 4Y14.</title>
        <authorList>
            <person name="Liu Y."/>
        </authorList>
    </citation>
    <scope>NUCLEOTIDE SEQUENCE [LARGE SCALE GENOMIC DNA]</scope>
    <source>
        <strain evidence="3 4">4Y14</strain>
    </source>
</reference>
<evidence type="ECO:0000313" key="3">
    <source>
        <dbReference type="EMBL" id="MBE9610211.1"/>
    </source>
</evidence>
<evidence type="ECO:0000256" key="1">
    <source>
        <dbReference type="SAM" id="MobiDB-lite"/>
    </source>
</evidence>
<feature type="transmembrane region" description="Helical" evidence="2">
    <location>
        <begin position="38"/>
        <end position="59"/>
    </location>
</feature>
<name>A0A8J7K284_9NEIS</name>
<dbReference type="EMBL" id="JADFUA010000007">
    <property type="protein sequence ID" value="MBE9610211.1"/>
    <property type="molecule type" value="Genomic_DNA"/>
</dbReference>
<dbReference type="AlphaFoldDB" id="A0A8J7K284"/>
<evidence type="ECO:0000256" key="2">
    <source>
        <dbReference type="SAM" id="Phobius"/>
    </source>
</evidence>
<organism evidence="3 4">
    <name type="scientific">Chitinilyticum piscinae</name>
    <dbReference type="NCBI Taxonomy" id="2866724"/>
    <lineage>
        <taxon>Bacteria</taxon>
        <taxon>Pseudomonadati</taxon>
        <taxon>Pseudomonadota</taxon>
        <taxon>Betaproteobacteria</taxon>
        <taxon>Neisseriales</taxon>
        <taxon>Chitinibacteraceae</taxon>
        <taxon>Chitinilyticum</taxon>
    </lineage>
</organism>
<gene>
    <name evidence="3" type="ORF">INR99_12745</name>
</gene>
<feature type="transmembrane region" description="Helical" evidence="2">
    <location>
        <begin position="223"/>
        <end position="240"/>
    </location>
</feature>
<evidence type="ECO:0000313" key="4">
    <source>
        <dbReference type="Proteomes" id="UP000604481"/>
    </source>
</evidence>
<proteinExistence type="predicted"/>
<accession>A0A8J7K284</accession>
<comment type="caution">
    <text evidence="3">The sequence shown here is derived from an EMBL/GenBank/DDBJ whole genome shotgun (WGS) entry which is preliminary data.</text>
</comment>
<feature type="region of interest" description="Disordered" evidence="1">
    <location>
        <begin position="1"/>
        <end position="21"/>
    </location>
</feature>
<dbReference type="Proteomes" id="UP000604481">
    <property type="component" value="Unassembled WGS sequence"/>
</dbReference>
<keyword evidence="4" id="KW-1185">Reference proteome</keyword>
<feature type="transmembrane region" description="Helical" evidence="2">
    <location>
        <begin position="71"/>
        <end position="95"/>
    </location>
</feature>
<protein>
    <submittedName>
        <fullName evidence="3">Uncharacterized protein</fullName>
    </submittedName>
</protein>
<dbReference type="RefSeq" id="WP_194116728.1">
    <property type="nucleotide sequence ID" value="NZ_JADFUA010000007.1"/>
</dbReference>
<feature type="transmembrane region" description="Helical" evidence="2">
    <location>
        <begin position="246"/>
        <end position="267"/>
    </location>
</feature>
<keyword evidence="2" id="KW-0472">Membrane</keyword>
<keyword evidence="2" id="KW-0812">Transmembrane</keyword>
<sequence>MSKSRRKQAQGSDLPGGHREGRLSVQCMTPLQQLLDQYSVLVLIVGLVLFLPALIFVMIDGGSYLLGGGSLLSLQGAAVLLLIPLAWLLVGIYGYRHSPPELALRFDHTGLRLESGESWRWDALTMRVELQMMAGFGHAQTRNLADAIQAVLYLDAPGKPTLRMLSFPDRTGWGDDSDPGVHFRTELGRLLGYLPAAASAPVYPAHVWRKGAVFYPMQEQGGLFFWLLLVGLMTAVPAALQLRDAVWLFLFGVICLLYAAGLAIAYLDRVVVSAAGIRSLRHGSLRWQQIESVELETVAVMGWAERRTHEIGRQPRDIPEESYVQTPLPAAFILFQGRSAPARRYVWSHWPGGGRRASRFALLCETCRSHASP</sequence>
<keyword evidence="2" id="KW-1133">Transmembrane helix</keyword>